<evidence type="ECO:0000313" key="2">
    <source>
        <dbReference type="EMBL" id="RAH60045.1"/>
    </source>
</evidence>
<dbReference type="AlphaFoldDB" id="A0A8G1R8Y8"/>
<dbReference type="RefSeq" id="XP_025517967.1">
    <property type="nucleotide sequence ID" value="XM_025654998.1"/>
</dbReference>
<dbReference type="GeneID" id="37158400"/>
<name>A0A8G1R8Y8_9EURO</name>
<evidence type="ECO:0000313" key="3">
    <source>
        <dbReference type="Proteomes" id="UP000249526"/>
    </source>
</evidence>
<dbReference type="PROSITE" id="PS51257">
    <property type="entry name" value="PROKAR_LIPOPROTEIN"/>
    <property type="match status" value="1"/>
</dbReference>
<reference evidence="2 3" key="1">
    <citation type="submission" date="2018-02" db="EMBL/GenBank/DDBJ databases">
        <title>The genomes of Aspergillus section Nigri reveals drivers in fungal speciation.</title>
        <authorList>
            <consortium name="DOE Joint Genome Institute"/>
            <person name="Vesth T.C."/>
            <person name="Nybo J."/>
            <person name="Theobald S."/>
            <person name="Brandl J."/>
            <person name="Frisvad J.C."/>
            <person name="Nielsen K.F."/>
            <person name="Lyhne E.K."/>
            <person name="Kogle M.E."/>
            <person name="Kuo A."/>
            <person name="Riley R."/>
            <person name="Clum A."/>
            <person name="Nolan M."/>
            <person name="Lipzen A."/>
            <person name="Salamov A."/>
            <person name="Henrissat B."/>
            <person name="Wiebenga A."/>
            <person name="De vries R.P."/>
            <person name="Grigoriev I.V."/>
            <person name="Mortensen U.H."/>
            <person name="Andersen M.R."/>
            <person name="Baker S.E."/>
        </authorList>
    </citation>
    <scope>NUCLEOTIDE SEQUENCE [LARGE SCALE GENOMIC DNA]</scope>
    <source>
        <strain evidence="2 3">CBS 112811</strain>
    </source>
</reference>
<keyword evidence="3" id="KW-1185">Reference proteome</keyword>
<gene>
    <name evidence="2" type="ORF">BO85DRAFT_257368</name>
</gene>
<evidence type="ECO:0000256" key="1">
    <source>
        <dbReference type="SAM" id="MobiDB-lite"/>
    </source>
</evidence>
<organism evidence="2 3">
    <name type="scientific">Aspergillus piperis CBS 112811</name>
    <dbReference type="NCBI Taxonomy" id="1448313"/>
    <lineage>
        <taxon>Eukaryota</taxon>
        <taxon>Fungi</taxon>
        <taxon>Dikarya</taxon>
        <taxon>Ascomycota</taxon>
        <taxon>Pezizomycotina</taxon>
        <taxon>Eurotiomycetes</taxon>
        <taxon>Eurotiomycetidae</taxon>
        <taxon>Eurotiales</taxon>
        <taxon>Aspergillaceae</taxon>
        <taxon>Aspergillus</taxon>
        <taxon>Aspergillus subgen. Circumdati</taxon>
    </lineage>
</organism>
<feature type="region of interest" description="Disordered" evidence="1">
    <location>
        <begin position="42"/>
        <end position="64"/>
    </location>
</feature>
<sequence length="64" mass="7317">MRAHTHTRTHTLYSIIYSCKRTENDTTLLKSAGIGLGLRSPFQSFGTSQRYDTKQPSTFSHRLD</sequence>
<dbReference type="EMBL" id="KZ825058">
    <property type="protein sequence ID" value="RAH60045.1"/>
    <property type="molecule type" value="Genomic_DNA"/>
</dbReference>
<protein>
    <submittedName>
        <fullName evidence="2">Uncharacterized protein</fullName>
    </submittedName>
</protein>
<proteinExistence type="predicted"/>
<accession>A0A8G1R8Y8</accession>
<dbReference type="Proteomes" id="UP000249526">
    <property type="component" value="Unassembled WGS sequence"/>
</dbReference>